<gene>
    <name evidence="10" type="primary">otsA</name>
    <name evidence="10" type="ORF">DRB17_13735</name>
</gene>
<dbReference type="Proteomes" id="UP000253941">
    <property type="component" value="Unassembled WGS sequence"/>
</dbReference>
<dbReference type="Pfam" id="PF00982">
    <property type="entry name" value="Glyco_transf_20"/>
    <property type="match status" value="1"/>
</dbReference>
<protein>
    <recommendedName>
        <fullName evidence="5 9">Trehalose-6-phosphate synthase</fullName>
        <ecNumber evidence="4 9">2.4.1.15</ecNumber>
    </recommendedName>
    <alternativeName>
        <fullName evidence="9">Osmoregulatory trehalose synthesis protein A</fullName>
    </alternativeName>
    <alternativeName>
        <fullName evidence="9">UDP-glucose-glucosephosphate glucosyltransferase</fullName>
    </alternativeName>
</protein>
<evidence type="ECO:0000256" key="9">
    <source>
        <dbReference type="RuleBase" id="RU362045"/>
    </source>
</evidence>
<dbReference type="UniPathway" id="UPA00299"/>
<dbReference type="InterPro" id="IPR001830">
    <property type="entry name" value="Glyco_trans_20"/>
</dbReference>
<evidence type="ECO:0000256" key="8">
    <source>
        <dbReference type="ARBA" id="ARBA00048039"/>
    </source>
</evidence>
<accession>A0A369TAX3</accession>
<dbReference type="GO" id="GO:0003825">
    <property type="term" value="F:alpha,alpha-trehalose-phosphate synthase (UDP-forming) activity"/>
    <property type="evidence" value="ECO:0007669"/>
    <property type="project" value="UniProtKB-UniRule"/>
</dbReference>
<comment type="subunit">
    <text evidence="3 9">Homotetramer.</text>
</comment>
<dbReference type="EC" id="2.4.1.15" evidence="4 9"/>
<dbReference type="PANTHER" id="PTHR10788:SF106">
    <property type="entry name" value="BCDNA.GH08860"/>
    <property type="match status" value="1"/>
</dbReference>
<dbReference type="SUPFAM" id="SSF53756">
    <property type="entry name" value="UDP-Glycosyltransferase/glycogen phosphorylase"/>
    <property type="match status" value="1"/>
</dbReference>
<evidence type="ECO:0000256" key="3">
    <source>
        <dbReference type="ARBA" id="ARBA00011881"/>
    </source>
</evidence>
<organism evidence="10 11">
    <name type="scientific">Ferruginivarius sediminum</name>
    <dbReference type="NCBI Taxonomy" id="2661937"/>
    <lineage>
        <taxon>Bacteria</taxon>
        <taxon>Pseudomonadati</taxon>
        <taxon>Pseudomonadota</taxon>
        <taxon>Alphaproteobacteria</taxon>
        <taxon>Rhodospirillales</taxon>
        <taxon>Rhodospirillaceae</taxon>
        <taxon>Ferruginivarius</taxon>
    </lineage>
</organism>
<dbReference type="CDD" id="cd03788">
    <property type="entry name" value="GT20_TPS"/>
    <property type="match status" value="1"/>
</dbReference>
<evidence type="ECO:0000256" key="5">
    <source>
        <dbReference type="ARBA" id="ARBA00018539"/>
    </source>
</evidence>
<comment type="pathway">
    <text evidence="1 9">Glycan biosynthesis; trehalose biosynthesis.</text>
</comment>
<keyword evidence="6 9" id="KW-0328">Glycosyltransferase</keyword>
<dbReference type="InterPro" id="IPR012766">
    <property type="entry name" value="Trehalose_OtsA"/>
</dbReference>
<evidence type="ECO:0000256" key="2">
    <source>
        <dbReference type="ARBA" id="ARBA00008799"/>
    </source>
</evidence>
<dbReference type="Gene3D" id="3.40.50.2000">
    <property type="entry name" value="Glycogen Phosphorylase B"/>
    <property type="match status" value="2"/>
</dbReference>
<dbReference type="RefSeq" id="WP_114582789.1">
    <property type="nucleotide sequence ID" value="NZ_QPMH01000013.1"/>
</dbReference>
<comment type="function">
    <text evidence="9">Probably involved in the osmoprotection via the biosynthesis of trehalose. Catalyzes the transfer of glucose from UDP-alpha-D-glucose (UDP-Glc) to D-glucose 6-phosphate (Glc-6-P) to form trehalose-6-phosphate. Acts with retention of the anomeric configuration of the UDP-sugar donor.</text>
</comment>
<dbReference type="EMBL" id="QPMH01000013">
    <property type="protein sequence ID" value="RDD61327.1"/>
    <property type="molecule type" value="Genomic_DNA"/>
</dbReference>
<comment type="similarity">
    <text evidence="2 9">Belongs to the glycosyltransferase 20 family.</text>
</comment>
<comment type="caution">
    <text evidence="10">The sequence shown here is derived from an EMBL/GenBank/DDBJ whole genome shotgun (WGS) entry which is preliminary data.</text>
</comment>
<evidence type="ECO:0000256" key="7">
    <source>
        <dbReference type="ARBA" id="ARBA00022679"/>
    </source>
</evidence>
<comment type="catalytic activity">
    <reaction evidence="8 9">
        <text>D-glucose 6-phosphate + UDP-alpha-D-glucose = alpha,alpha-trehalose 6-phosphate + UDP + H(+)</text>
        <dbReference type="Rhea" id="RHEA:18889"/>
        <dbReference type="ChEBI" id="CHEBI:15378"/>
        <dbReference type="ChEBI" id="CHEBI:58223"/>
        <dbReference type="ChEBI" id="CHEBI:58429"/>
        <dbReference type="ChEBI" id="CHEBI:58885"/>
        <dbReference type="ChEBI" id="CHEBI:61548"/>
        <dbReference type="EC" id="2.4.1.15"/>
    </reaction>
</comment>
<dbReference type="AlphaFoldDB" id="A0A369TAX3"/>
<evidence type="ECO:0000313" key="10">
    <source>
        <dbReference type="EMBL" id="RDD61327.1"/>
    </source>
</evidence>
<evidence type="ECO:0000313" key="11">
    <source>
        <dbReference type="Proteomes" id="UP000253941"/>
    </source>
</evidence>
<dbReference type="NCBIfam" id="TIGR02400">
    <property type="entry name" value="trehalose_OtsA"/>
    <property type="match status" value="1"/>
</dbReference>
<evidence type="ECO:0000256" key="6">
    <source>
        <dbReference type="ARBA" id="ARBA00022676"/>
    </source>
</evidence>
<proteinExistence type="inferred from homology"/>
<evidence type="ECO:0000256" key="1">
    <source>
        <dbReference type="ARBA" id="ARBA00005199"/>
    </source>
</evidence>
<keyword evidence="7 9" id="KW-0808">Transferase</keyword>
<reference evidence="10 11" key="1">
    <citation type="submission" date="2018-07" db="EMBL/GenBank/DDBJ databases">
        <title>Venubactetium sediminum gen. nov., sp. nov., isolated from a marine solar saltern.</title>
        <authorList>
            <person name="Wang S."/>
        </authorList>
    </citation>
    <scope>NUCLEOTIDE SEQUENCE [LARGE SCALE GENOMIC DNA]</scope>
    <source>
        <strain evidence="10 11">WD2A32</strain>
    </source>
</reference>
<evidence type="ECO:0000256" key="4">
    <source>
        <dbReference type="ARBA" id="ARBA00012538"/>
    </source>
</evidence>
<sequence length="463" mass="52499">MTRLVVVSNRVTSPRQARSGAQGGLAVAVQAALEDWGGVWFGWSGELRDTGAEEPTVFRSGQVTYATVDLSSQDYEEYYNGFANRTLWPLFHYRLDLTEFSRRTLSGYQRVNQLFAERLRPLLRDDDLIWVHDYHLIPLAEQLRHAGCRQRMGFFLHIPWPALEVFLALPNHREIVHALCAYDLVGFQTDNDVRGFVNYIKLEAGGEVDPDGTVRAFGRRLRVAAFPISIDTARLAGFAREAVFARQTVRLRESLRGRKLMIGVDRLDYSKGLPQRFRGYEQLLEHYPENRGRVVFLQIAPPSRQDVPEYLQIRRQLEATAGHVNGAYAEFDWMPLRYLNTGFSRRILAGFLRLATVGVVTPLRDGMNLVAKEYVAAQNPKDPGVLLLSRFAGASAELDGAVPVNPYDVEGTAGAMQAALSMPLEERRERWESMYRRLETHDVDYWRGAFLDALSAMEPAACE</sequence>
<dbReference type="PANTHER" id="PTHR10788">
    <property type="entry name" value="TREHALOSE-6-PHOSPHATE SYNTHASE"/>
    <property type="match status" value="1"/>
</dbReference>
<name>A0A369TAX3_9PROT</name>
<keyword evidence="11" id="KW-1185">Reference proteome</keyword>
<dbReference type="GO" id="GO:0005992">
    <property type="term" value="P:trehalose biosynthetic process"/>
    <property type="evidence" value="ECO:0007669"/>
    <property type="project" value="UniProtKB-UniRule"/>
</dbReference>